<feature type="domain" description="CCHC-type" evidence="6">
    <location>
        <begin position="166"/>
        <end position="180"/>
    </location>
</feature>
<dbReference type="InterPro" id="IPR034506">
    <property type="entry name" value="RBM14_RRM1"/>
</dbReference>
<keyword evidence="8" id="KW-1185">Reference proteome</keyword>
<evidence type="ECO:0000313" key="8">
    <source>
        <dbReference type="Proteomes" id="UP001166052"/>
    </source>
</evidence>
<gene>
    <name evidence="7" type="primary">Rbm14</name>
    <name evidence="7" type="ORF">GTO92_0012175</name>
</gene>
<name>A0ABS2YS11_POLSE</name>
<reference evidence="7" key="1">
    <citation type="journal article" date="2021" name="Cell">
        <title>Tracing the genetic footprints of vertebrate landing in non-teleost ray-finned fishes.</title>
        <authorList>
            <person name="Bi X."/>
            <person name="Wang K."/>
            <person name="Yang L."/>
            <person name="Pan H."/>
            <person name="Jiang H."/>
            <person name="Wei Q."/>
            <person name="Fang M."/>
            <person name="Yu H."/>
            <person name="Zhu C."/>
            <person name="Cai Y."/>
            <person name="He Y."/>
            <person name="Gan X."/>
            <person name="Zeng H."/>
            <person name="Yu D."/>
            <person name="Zhu Y."/>
            <person name="Jiang H."/>
            <person name="Qiu Q."/>
            <person name="Yang H."/>
            <person name="Zhang Y.E."/>
            <person name="Wang W."/>
            <person name="Zhu M."/>
            <person name="He S."/>
            <person name="Zhang G."/>
        </authorList>
    </citation>
    <scope>NUCLEOTIDE SEQUENCE</scope>
    <source>
        <strain evidence="7">Bchr_001</strain>
    </source>
</reference>
<proteinExistence type="predicted"/>
<feature type="region of interest" description="Disordered" evidence="4">
    <location>
        <begin position="419"/>
        <end position="581"/>
    </location>
</feature>
<dbReference type="PROSITE" id="PS50158">
    <property type="entry name" value="ZF_CCHC"/>
    <property type="match status" value="1"/>
</dbReference>
<evidence type="ECO:0000259" key="5">
    <source>
        <dbReference type="PROSITE" id="PS50102"/>
    </source>
</evidence>
<dbReference type="InterPro" id="IPR036875">
    <property type="entry name" value="Znf_CCHC_sf"/>
</dbReference>
<feature type="compositionally biased region" description="Low complexity" evidence="4">
    <location>
        <begin position="540"/>
        <end position="553"/>
    </location>
</feature>
<dbReference type="Proteomes" id="UP001166052">
    <property type="component" value="Unassembled WGS sequence"/>
</dbReference>
<feature type="domain" description="RRM" evidence="5">
    <location>
        <begin position="7"/>
        <end position="77"/>
    </location>
</feature>
<keyword evidence="1 3" id="KW-0694">RNA-binding</keyword>
<dbReference type="Gene3D" id="3.30.70.330">
    <property type="match status" value="2"/>
</dbReference>
<evidence type="ECO:0000256" key="1">
    <source>
        <dbReference type="ARBA" id="ARBA00022884"/>
    </source>
</evidence>
<dbReference type="InterPro" id="IPR050502">
    <property type="entry name" value="Euk_RNA-bind_prot"/>
</dbReference>
<feature type="non-terminal residue" evidence="7">
    <location>
        <position position="581"/>
    </location>
</feature>
<evidence type="ECO:0000256" key="2">
    <source>
        <dbReference type="PROSITE-ProRule" id="PRU00047"/>
    </source>
</evidence>
<organism evidence="7 8">
    <name type="scientific">Polypterus senegalus</name>
    <name type="common">Senegal bichir</name>
    <dbReference type="NCBI Taxonomy" id="55291"/>
    <lineage>
        <taxon>Eukaryota</taxon>
        <taxon>Metazoa</taxon>
        <taxon>Chordata</taxon>
        <taxon>Craniata</taxon>
        <taxon>Vertebrata</taxon>
        <taxon>Euteleostomi</taxon>
        <taxon>Actinopterygii</taxon>
        <taxon>Polypteriformes</taxon>
        <taxon>Polypteridae</taxon>
        <taxon>Polypterus</taxon>
    </lineage>
</organism>
<feature type="compositionally biased region" description="Basic and acidic residues" evidence="4">
    <location>
        <begin position="556"/>
        <end position="574"/>
    </location>
</feature>
<feature type="compositionally biased region" description="Basic and acidic residues" evidence="4">
    <location>
        <begin position="492"/>
        <end position="501"/>
    </location>
</feature>
<dbReference type="SMART" id="SM00360">
    <property type="entry name" value="RRM"/>
    <property type="match status" value="2"/>
</dbReference>
<keyword evidence="2" id="KW-0863">Zinc-finger</keyword>
<comment type="caution">
    <text evidence="7">The sequence shown here is derived from an EMBL/GenBank/DDBJ whole genome shotgun (WGS) entry which is preliminary data.</text>
</comment>
<protein>
    <submittedName>
        <fullName evidence="7">RBM14 protein</fullName>
    </submittedName>
</protein>
<evidence type="ECO:0000313" key="7">
    <source>
        <dbReference type="EMBL" id="MBN3289561.1"/>
    </source>
</evidence>
<feature type="non-terminal residue" evidence="7">
    <location>
        <position position="1"/>
    </location>
</feature>
<evidence type="ECO:0000256" key="3">
    <source>
        <dbReference type="PROSITE-ProRule" id="PRU00176"/>
    </source>
</evidence>
<dbReference type="SUPFAM" id="SSF57756">
    <property type="entry name" value="Retrovirus zinc finger-like domains"/>
    <property type="match status" value="1"/>
</dbReference>
<accession>A0ABS2YS11</accession>
<dbReference type="PANTHER" id="PTHR48025">
    <property type="entry name" value="OS02G0815200 PROTEIN"/>
    <property type="match status" value="1"/>
</dbReference>
<dbReference type="Pfam" id="PF00076">
    <property type="entry name" value="RRM_1"/>
    <property type="match status" value="2"/>
</dbReference>
<dbReference type="InterPro" id="IPR012677">
    <property type="entry name" value="Nucleotide-bd_a/b_plait_sf"/>
</dbReference>
<evidence type="ECO:0000259" key="6">
    <source>
        <dbReference type="PROSITE" id="PS50158"/>
    </source>
</evidence>
<dbReference type="InterPro" id="IPR035979">
    <property type="entry name" value="RBD_domain_sf"/>
</dbReference>
<keyword evidence="2" id="KW-0479">Metal-binding</keyword>
<evidence type="ECO:0000256" key="4">
    <source>
        <dbReference type="SAM" id="MobiDB-lite"/>
    </source>
</evidence>
<feature type="domain" description="RRM" evidence="5">
    <location>
        <begin position="83"/>
        <end position="153"/>
    </location>
</feature>
<dbReference type="InterPro" id="IPR000504">
    <property type="entry name" value="RRM_dom"/>
</dbReference>
<dbReference type="PROSITE" id="PS50102">
    <property type="entry name" value="RRM"/>
    <property type="match status" value="2"/>
</dbReference>
<dbReference type="EMBL" id="JAAWVN010003672">
    <property type="protein sequence ID" value="MBN3289561.1"/>
    <property type="molecule type" value="Genomic_DNA"/>
</dbReference>
<dbReference type="CDD" id="cd12608">
    <property type="entry name" value="RRM1_CoAA"/>
    <property type="match status" value="1"/>
</dbReference>
<sequence>MAAGTTVKIFVGNLSVDTSQEELAAIFEPYGTVVSCSVLRQFAFVHLAGLEGAKRAIQQLNGCEFKGRNLVVEESRGRPVNSTKVFVGNLTALCTAQDLKELFQTFGKVLECDKVKGYAFVHMEKKEDALQAIETLHGTTFKGRPLSVELSKVQPSKRAPTGKIPCVNCGKHGHYAGDCPLSQTQSALEQYQSQVAAAAAAGVQLQSHFQVQHPVHNSLYAASIANQVYDASFGSLGSSVYASAYGADGNPVNAAAVYGSMANSMYGSVANPAVYGSVGNSVYGSMADSVYSSVANAAAAYSAMANQAYTTVANQVYASTVSNQAYPSVSNAVYATVGNPVYGTVSGTVGDAAAAAAAAAAATNSVYGATVANQVYGSVVGSSLYSSMANSAYGAIGSAMSVGDPATQAVLEAARAQYYSQKQPSVSDHRTTADSTSLVQREERRPPSPASPYGARDRSPVHRSAHTPPDPNPKGFLYQRARASASSPFSTEEERRSDSDPISRFYSEYSLPPTHSSSRSPPDARARGSRRSPPPRPYESLQDPSSSSSSSSSSRRRPDFLRRRSPEPRSDIRRLTPGGLF</sequence>
<keyword evidence="2" id="KW-0862">Zinc</keyword>
<dbReference type="InterPro" id="IPR001878">
    <property type="entry name" value="Znf_CCHC"/>
</dbReference>
<dbReference type="SUPFAM" id="SSF54928">
    <property type="entry name" value="RNA-binding domain, RBD"/>
    <property type="match status" value="2"/>
</dbReference>
<dbReference type="PANTHER" id="PTHR48025:SF1">
    <property type="entry name" value="RRM DOMAIN-CONTAINING PROTEIN"/>
    <property type="match status" value="1"/>
</dbReference>